<feature type="region of interest" description="Disordered" evidence="1">
    <location>
        <begin position="410"/>
        <end position="429"/>
    </location>
</feature>
<gene>
    <name evidence="4" type="ORF">AGOR_G00039680</name>
</gene>
<reference evidence="4" key="1">
    <citation type="submission" date="2021-01" db="EMBL/GenBank/DDBJ databases">
        <authorList>
            <person name="Zahm M."/>
            <person name="Roques C."/>
            <person name="Cabau C."/>
            <person name="Klopp C."/>
            <person name="Donnadieu C."/>
            <person name="Jouanno E."/>
            <person name="Lampietro C."/>
            <person name="Louis A."/>
            <person name="Herpin A."/>
            <person name="Echchiki A."/>
            <person name="Berthelot C."/>
            <person name="Parey E."/>
            <person name="Roest-Crollius H."/>
            <person name="Braasch I."/>
            <person name="Postlethwait J."/>
            <person name="Bobe J."/>
            <person name="Montfort J."/>
            <person name="Bouchez O."/>
            <person name="Begum T."/>
            <person name="Mejri S."/>
            <person name="Adams A."/>
            <person name="Chen W.-J."/>
            <person name="Guiguen Y."/>
        </authorList>
    </citation>
    <scope>NUCLEOTIDE SEQUENCE</scope>
    <source>
        <tissue evidence="4">Blood</tissue>
    </source>
</reference>
<dbReference type="AlphaFoldDB" id="A0A8T3E4Y6"/>
<evidence type="ECO:0000256" key="2">
    <source>
        <dbReference type="SAM" id="Phobius"/>
    </source>
</evidence>
<protein>
    <submittedName>
        <fullName evidence="4">Uncharacterized protein</fullName>
    </submittedName>
</protein>
<dbReference type="OrthoDB" id="8817156at2759"/>
<feature type="signal peptide" evidence="3">
    <location>
        <begin position="1"/>
        <end position="18"/>
    </location>
</feature>
<evidence type="ECO:0000313" key="5">
    <source>
        <dbReference type="Proteomes" id="UP000829720"/>
    </source>
</evidence>
<accession>A0A8T3E4Y6</accession>
<feature type="compositionally biased region" description="Polar residues" evidence="1">
    <location>
        <begin position="458"/>
        <end position="481"/>
    </location>
</feature>
<sequence length="527" mass="58212">MEMISRVVFSILLSLVAAKLRVKEEAYTAFFREDVHLQIPSLKTTEVLFKPSVGPVGSEQVLMRDGQVVSSRTKLNPQLSHLILEDVGEEDEGVYVIKCSDTPGDIKHIVLIVRDCAIEHNFKYGETYHIPLTNIPGPVTLEFRPSVVPPNQTSDPVVLLLNHTWEPTEEYKGRLTATERRVSLHGVTGSDEGSYTMLDSEGKVRKRTCLNVKEHQNFVRLPYAGTLKINLILDHSKVRVLYTPDSDRRERLIVEHGELVVPMDPSLDKRLSLDGSMCILERVRFSDSGLFRVTDLQGLPVSNVYLEVEAYKLPTLYVAIISLVSLLVFLLLMCLLSCLIKVRRRAERARAIARIAREAGKGDGEAFRQVVHEAYTRFTEESTTRSQWDSNTDNTEVEIKGLEVSKGGRYHTLTSDKSDSGFPLDSDTDGPPTFVSHKLLLTSDLLNGTTTPEVILSTNQTPESQPSGSPILQTKQDTSPKAGSPETAGVAPVPETDASGGPVTEDDKDSAMSGEEVASQDIENTAA</sequence>
<evidence type="ECO:0000256" key="3">
    <source>
        <dbReference type="SAM" id="SignalP"/>
    </source>
</evidence>
<keyword evidence="2" id="KW-0472">Membrane</keyword>
<keyword evidence="5" id="KW-1185">Reference proteome</keyword>
<evidence type="ECO:0000313" key="4">
    <source>
        <dbReference type="EMBL" id="KAI1901948.1"/>
    </source>
</evidence>
<keyword evidence="2" id="KW-0812">Transmembrane</keyword>
<evidence type="ECO:0000256" key="1">
    <source>
        <dbReference type="SAM" id="MobiDB-lite"/>
    </source>
</evidence>
<keyword evidence="2" id="KW-1133">Transmembrane helix</keyword>
<dbReference type="EMBL" id="JAERUA010000003">
    <property type="protein sequence ID" value="KAI1901948.1"/>
    <property type="molecule type" value="Genomic_DNA"/>
</dbReference>
<feature type="region of interest" description="Disordered" evidence="1">
    <location>
        <begin position="458"/>
        <end position="527"/>
    </location>
</feature>
<feature type="compositionally biased region" description="Polar residues" evidence="1">
    <location>
        <begin position="384"/>
        <end position="394"/>
    </location>
</feature>
<feature type="transmembrane region" description="Helical" evidence="2">
    <location>
        <begin position="316"/>
        <end position="340"/>
    </location>
</feature>
<feature type="region of interest" description="Disordered" evidence="1">
    <location>
        <begin position="382"/>
        <end position="401"/>
    </location>
</feature>
<proteinExistence type="predicted"/>
<organism evidence="4 5">
    <name type="scientific">Albula goreensis</name>
    <dbReference type="NCBI Taxonomy" id="1534307"/>
    <lineage>
        <taxon>Eukaryota</taxon>
        <taxon>Metazoa</taxon>
        <taxon>Chordata</taxon>
        <taxon>Craniata</taxon>
        <taxon>Vertebrata</taxon>
        <taxon>Euteleostomi</taxon>
        <taxon>Actinopterygii</taxon>
        <taxon>Neopterygii</taxon>
        <taxon>Teleostei</taxon>
        <taxon>Albuliformes</taxon>
        <taxon>Albulidae</taxon>
        <taxon>Albula</taxon>
    </lineage>
</organism>
<name>A0A8T3E4Y6_9TELE</name>
<comment type="caution">
    <text evidence="4">The sequence shown here is derived from an EMBL/GenBank/DDBJ whole genome shotgun (WGS) entry which is preliminary data.</text>
</comment>
<keyword evidence="3" id="KW-0732">Signal</keyword>
<feature type="chain" id="PRO_5035906208" evidence="3">
    <location>
        <begin position="19"/>
        <end position="527"/>
    </location>
</feature>
<dbReference type="Proteomes" id="UP000829720">
    <property type="component" value="Unassembled WGS sequence"/>
</dbReference>